<sequence length="1151" mass="131391">MPHRRNRDKYQVLSQLSKDVKAEYLKGGPQNTEEFLPFNTLETLVKKERVLLAFQDTEIEQEKHEDLATWVVKSGKRLFLILVLLTRNKEEHLSYLEDLKNDGIDDSALPLNFQKTEPYYGFSVQGEEVEDRKKFHAFQDWEDNDLQLFETHQWPLLAPIFGVSTKFRHQLDRSQPLPYLDVARKPASSGFFGEVSRAEIHRAHIDPQFLSALGVLDPESQGIAIAIKKAKDNEDLYEFFDKETRNLKTLQEIVSPHLIQPISAYQRGSERCLTFPWAEGGNLGNYWDDYEKGRQDLGSLRWLIAQFVGLFSTLQILHEQNCRHGDLKPENILWFKEYQGLGTLRIADMGLSAFHEKDADTKKRNWKKMSTMTPSGTSRYEPPEMDDTRGKGISRSRQYDIWSMGCIMMELLIWLMYGFKGVTSFRKKTLHFWTNKGPDPKTGKVSYYVHDYVVSCLGIMEKQLKGNAAYTALLRLVRERLLVIDVSENYVSSPDHREIASVLHISLMGIYRSCETQDDYLTSVDLEYPSSEINAAQYQSGPISKKDELLTAPGASQLDPLYVDKISQDSLDVQITVSDGDEINVSKDGEIPRLLLRQPTIVAKTDSLSVHETTLSDNQEYVKFPELTAISLPPKIVSLRQDGAVVGIENGPNLLSIYVDYETGSDIPEGAQLGLPKLLNQGSPEQFALLKEWIKTCDATHEICRGNHDGGNNENHNASTMPTRLVELGTTLRIVESASIKPSVYVALSHCWGKLSELERFCAFNHNISHLKEFIDFNSLPKTFRDAITVARGIGVNYLWIDSLCIIQDNKDDWEHELARMEQVFSSAYCTIGASSSKSSLQGFLNYRKPRACIEIKPSDKDKKTLYVCPNIDDFHRDVDLGELNSRGWVLQERALSRRTIFYTSTQVYWECGSGVHCETLARLQNSKAAFLGDANFPESALEYYRDGRQMLVQDLYERYSGLAFTKNLDRPMAILGLQERLAKAFKTQAAYGFFGTYFARLLLWKRHDTKWMTRIIQRPGSRYRVPTWSWFSKVGAIKYLDLKFQETNWAAEDFINPFRRSASFSLGRASAEKENFYVTFDEGQDFEVIGLRCVLIGRDKIEGGLENMKYHVLIIHVVSGLSGEDVYERVGVASLKPEHVASEGSWVDIR</sequence>
<dbReference type="SUPFAM" id="SSF56112">
    <property type="entry name" value="Protein kinase-like (PK-like)"/>
    <property type="match status" value="1"/>
</dbReference>
<dbReference type="PANTHER" id="PTHR33112:SF10">
    <property type="entry name" value="TOL"/>
    <property type="match status" value="1"/>
</dbReference>
<feature type="region of interest" description="Disordered" evidence="1">
    <location>
        <begin position="370"/>
        <end position="391"/>
    </location>
</feature>
<reference evidence="3 4" key="1">
    <citation type="submission" date="2019-03" db="EMBL/GenBank/DDBJ databases">
        <title>Draft genome sequence of Xylaria hypoxylon DSM 108379, a ubiquitous saprotrophic-parasitic fungi on hardwood.</title>
        <authorList>
            <person name="Buettner E."/>
            <person name="Leonhardt S."/>
            <person name="Gebauer A.M."/>
            <person name="Liers C."/>
            <person name="Hofrichter M."/>
            <person name="Kellner H."/>
        </authorList>
    </citation>
    <scope>NUCLEOTIDE SEQUENCE [LARGE SCALE GENOMIC DNA]</scope>
    <source>
        <strain evidence="3 4">DSM 108379</strain>
    </source>
</reference>
<evidence type="ECO:0000313" key="4">
    <source>
        <dbReference type="Proteomes" id="UP000297716"/>
    </source>
</evidence>
<gene>
    <name evidence="3" type="ORF">E0Z10_g981</name>
</gene>
<comment type="caution">
    <text evidence="3">The sequence shown here is derived from an EMBL/GenBank/DDBJ whole genome shotgun (WGS) entry which is preliminary data.</text>
</comment>
<dbReference type="SMART" id="SM00220">
    <property type="entry name" value="S_TKc"/>
    <property type="match status" value="1"/>
</dbReference>
<accession>A0A4Z0Z7S3</accession>
<dbReference type="PROSITE" id="PS50011">
    <property type="entry name" value="PROTEIN_KINASE_DOM"/>
    <property type="match status" value="1"/>
</dbReference>
<proteinExistence type="predicted"/>
<dbReference type="OrthoDB" id="5125733at2759"/>
<evidence type="ECO:0000313" key="3">
    <source>
        <dbReference type="EMBL" id="TGJ87810.1"/>
    </source>
</evidence>
<dbReference type="GO" id="GO:0005524">
    <property type="term" value="F:ATP binding"/>
    <property type="evidence" value="ECO:0007669"/>
    <property type="project" value="InterPro"/>
</dbReference>
<dbReference type="EMBL" id="SKBN01000009">
    <property type="protein sequence ID" value="TGJ87810.1"/>
    <property type="molecule type" value="Genomic_DNA"/>
</dbReference>
<feature type="domain" description="Protein kinase" evidence="2">
    <location>
        <begin position="181"/>
        <end position="507"/>
    </location>
</feature>
<protein>
    <recommendedName>
        <fullName evidence="2">Protein kinase domain-containing protein</fullName>
    </recommendedName>
</protein>
<dbReference type="Pfam" id="PF00069">
    <property type="entry name" value="Pkinase"/>
    <property type="match status" value="1"/>
</dbReference>
<dbReference type="Pfam" id="PF06985">
    <property type="entry name" value="HET"/>
    <property type="match status" value="1"/>
</dbReference>
<dbReference type="CDD" id="cd00180">
    <property type="entry name" value="PKc"/>
    <property type="match status" value="1"/>
</dbReference>
<dbReference type="InterPro" id="IPR000719">
    <property type="entry name" value="Prot_kinase_dom"/>
</dbReference>
<evidence type="ECO:0000259" key="2">
    <source>
        <dbReference type="PROSITE" id="PS50011"/>
    </source>
</evidence>
<keyword evidence="4" id="KW-1185">Reference proteome</keyword>
<dbReference type="GO" id="GO:0004672">
    <property type="term" value="F:protein kinase activity"/>
    <property type="evidence" value="ECO:0007669"/>
    <property type="project" value="InterPro"/>
</dbReference>
<dbReference type="Proteomes" id="UP000297716">
    <property type="component" value="Unassembled WGS sequence"/>
</dbReference>
<evidence type="ECO:0000256" key="1">
    <source>
        <dbReference type="SAM" id="MobiDB-lite"/>
    </source>
</evidence>
<dbReference type="PANTHER" id="PTHR33112">
    <property type="entry name" value="DOMAIN PROTEIN, PUTATIVE-RELATED"/>
    <property type="match status" value="1"/>
</dbReference>
<dbReference type="AlphaFoldDB" id="A0A4Z0Z7S3"/>
<dbReference type="Gene3D" id="1.10.510.10">
    <property type="entry name" value="Transferase(Phosphotransferase) domain 1"/>
    <property type="match status" value="1"/>
</dbReference>
<dbReference type="STRING" id="37992.A0A4Z0Z7S3"/>
<name>A0A4Z0Z7S3_9PEZI</name>
<dbReference type="InterPro" id="IPR010730">
    <property type="entry name" value="HET"/>
</dbReference>
<dbReference type="InterPro" id="IPR011009">
    <property type="entry name" value="Kinase-like_dom_sf"/>
</dbReference>
<organism evidence="3 4">
    <name type="scientific">Xylaria hypoxylon</name>
    <dbReference type="NCBI Taxonomy" id="37992"/>
    <lineage>
        <taxon>Eukaryota</taxon>
        <taxon>Fungi</taxon>
        <taxon>Dikarya</taxon>
        <taxon>Ascomycota</taxon>
        <taxon>Pezizomycotina</taxon>
        <taxon>Sordariomycetes</taxon>
        <taxon>Xylariomycetidae</taxon>
        <taxon>Xylariales</taxon>
        <taxon>Xylariaceae</taxon>
        <taxon>Xylaria</taxon>
    </lineage>
</organism>